<accession>A0A2Z4LUU0</accession>
<dbReference type="EMBL" id="CP030104">
    <property type="protein sequence ID" value="AWX45522.1"/>
    <property type="molecule type" value="Genomic_DNA"/>
</dbReference>
<name>A0A2Z4LUU0_9FLAO</name>
<protein>
    <recommendedName>
        <fullName evidence="4">DUF3999 family protein</fullName>
    </recommendedName>
</protein>
<keyword evidence="1" id="KW-1133">Transmembrane helix</keyword>
<dbReference type="AlphaFoldDB" id="A0A2Z4LUU0"/>
<dbReference type="Pfam" id="PF13163">
    <property type="entry name" value="DUF3999"/>
    <property type="match status" value="1"/>
</dbReference>
<organism evidence="2 3">
    <name type="scientific">Flagellimonas maritima</name>
    <dbReference type="NCBI Taxonomy" id="1383885"/>
    <lineage>
        <taxon>Bacteria</taxon>
        <taxon>Pseudomonadati</taxon>
        <taxon>Bacteroidota</taxon>
        <taxon>Flavobacteriia</taxon>
        <taxon>Flavobacteriales</taxon>
        <taxon>Flavobacteriaceae</taxon>
        <taxon>Flagellimonas</taxon>
    </lineage>
</organism>
<dbReference type="RefSeq" id="WP_206170472.1">
    <property type="nucleotide sequence ID" value="NZ_CP030104.1"/>
</dbReference>
<evidence type="ECO:0008006" key="4">
    <source>
        <dbReference type="Google" id="ProtNLM"/>
    </source>
</evidence>
<evidence type="ECO:0000313" key="3">
    <source>
        <dbReference type="Proteomes" id="UP000248536"/>
    </source>
</evidence>
<keyword evidence="3" id="KW-1185">Reference proteome</keyword>
<dbReference type="KEGG" id="spon:HME9304_02542"/>
<dbReference type="Proteomes" id="UP000248536">
    <property type="component" value="Chromosome"/>
</dbReference>
<feature type="transmembrane region" description="Helical" evidence="1">
    <location>
        <begin position="381"/>
        <end position="402"/>
    </location>
</feature>
<keyword evidence="1" id="KW-0472">Membrane</keyword>
<keyword evidence="1" id="KW-0812">Transmembrane</keyword>
<evidence type="ECO:0000313" key="2">
    <source>
        <dbReference type="EMBL" id="AWX45522.1"/>
    </source>
</evidence>
<gene>
    <name evidence="2" type="ORF">HME9304_02542</name>
</gene>
<reference evidence="2 3" key="1">
    <citation type="submission" date="2018-06" db="EMBL/GenBank/DDBJ databases">
        <title>Spongiibacterium sp. HME9304 Genome sequencing and assembly.</title>
        <authorList>
            <person name="Kang H."/>
            <person name="Kim H."/>
            <person name="Joh K."/>
        </authorList>
    </citation>
    <scope>NUCLEOTIDE SEQUENCE [LARGE SCALE GENOMIC DNA]</scope>
    <source>
        <strain evidence="2 3">HME9304</strain>
    </source>
</reference>
<proteinExistence type="predicted"/>
<dbReference type="InterPro" id="IPR025060">
    <property type="entry name" value="DUF3999"/>
</dbReference>
<evidence type="ECO:0000256" key="1">
    <source>
        <dbReference type="SAM" id="Phobius"/>
    </source>
</evidence>
<sequence length="406" mass="47312">MKNRLLTLFVLFSCGWTFGQMQEYEAKIPLNGISNQWHSVPLPIPVFDKLKQDLTDIRVYGTTKNDTIEAPYLLKVAKGEKVKKQVDFKLLNKASNAKGYYFTYEIPTIEAINKIQLHLKNENIDAKALLEGSQNQNEWFTILEDYRILTIKNNQTDYSFTELNFPNSKYKYYRLLLISDIKPDLDSASISLEENLEAEYQEYKVKGFRTANENKKTYIEIYLKQRVPLSHLKINVLSQFDYYRPISIKYVTDSIETEKGWKYYYRNLSSGILTSVENNEFEFPSTLVKKLRVEIQNYDNQPLKIGKIDAKGYMHVLVARFTERADYSLVYGNKNAPKPIYDIAFTKNNTPENLSPLVLGKEEMIPKTEKPQNKPLFENKWWLWGIMGLLILVLGGFTLTMLQKKG</sequence>